<evidence type="ECO:0000259" key="2">
    <source>
        <dbReference type="Pfam" id="PF03428"/>
    </source>
</evidence>
<reference evidence="4 5" key="1">
    <citation type="submission" date="2018-05" db="EMBL/GenBank/DDBJ databases">
        <title>Genomic Encyclopedia of Type Strains, Phase IV (KMG-IV): sequencing the most valuable type-strain genomes for metagenomic binning, comparative biology and taxonomic classification.</title>
        <authorList>
            <person name="Goeker M."/>
        </authorList>
    </citation>
    <scope>NUCLEOTIDE SEQUENCE [LARGE SCALE GENOMIC DNA]</scope>
    <source>
        <strain evidence="4 5">DSM 6986</strain>
    </source>
</reference>
<evidence type="ECO:0000256" key="1">
    <source>
        <dbReference type="SAM" id="MobiDB-lite"/>
    </source>
</evidence>
<feature type="compositionally biased region" description="Basic and acidic residues" evidence="1">
    <location>
        <begin position="313"/>
        <end position="328"/>
    </location>
</feature>
<dbReference type="Proteomes" id="UP000245396">
    <property type="component" value="Unassembled WGS sequence"/>
</dbReference>
<feature type="region of interest" description="Disordered" evidence="1">
    <location>
        <begin position="298"/>
        <end position="328"/>
    </location>
</feature>
<evidence type="ECO:0000259" key="3">
    <source>
        <dbReference type="Pfam" id="PF11800"/>
    </source>
</evidence>
<protein>
    <submittedName>
        <fullName evidence="4">Replication initiation protein RepC</fullName>
    </submittedName>
</protein>
<dbReference type="AlphaFoldDB" id="A0A316BRP9"/>
<dbReference type="InterPro" id="IPR005090">
    <property type="entry name" value="RepC_N"/>
</dbReference>
<name>A0A316BRP9_PSESE</name>
<feature type="region of interest" description="Disordered" evidence="1">
    <location>
        <begin position="240"/>
        <end position="276"/>
    </location>
</feature>
<dbReference type="Pfam" id="PF11800">
    <property type="entry name" value="RP-C_C"/>
    <property type="match status" value="1"/>
</dbReference>
<dbReference type="Pfam" id="PF03428">
    <property type="entry name" value="RP-C"/>
    <property type="match status" value="1"/>
</dbReference>
<feature type="domain" description="Plasmid replication protein C N-terminal" evidence="2">
    <location>
        <begin position="8"/>
        <end position="182"/>
    </location>
</feature>
<accession>A0A316BRP9</accession>
<dbReference type="InterPro" id="IPR021760">
    <property type="entry name" value="RepC_C"/>
</dbReference>
<dbReference type="NCBIfam" id="NF040974">
    <property type="entry name" value="RepABC_RepC"/>
    <property type="match status" value="1"/>
</dbReference>
<dbReference type="RefSeq" id="WP_109614765.1">
    <property type="nucleotide sequence ID" value="NZ_QGGG01000024.1"/>
</dbReference>
<organism evidence="4 5">
    <name type="scientific">Pseudaminobacter salicylatoxidans</name>
    <dbReference type="NCBI Taxonomy" id="93369"/>
    <lineage>
        <taxon>Bacteria</taxon>
        <taxon>Pseudomonadati</taxon>
        <taxon>Pseudomonadota</taxon>
        <taxon>Alphaproteobacteria</taxon>
        <taxon>Hyphomicrobiales</taxon>
        <taxon>Phyllobacteriaceae</taxon>
        <taxon>Pseudaminobacter</taxon>
    </lineage>
</organism>
<comment type="caution">
    <text evidence="4">The sequence shown here is derived from an EMBL/GenBank/DDBJ whole genome shotgun (WGS) entry which is preliminary data.</text>
</comment>
<gene>
    <name evidence="4" type="ORF">C7441_12430</name>
</gene>
<proteinExistence type="predicted"/>
<dbReference type="InterPro" id="IPR047611">
    <property type="entry name" value="RepABC_RepC"/>
</dbReference>
<keyword evidence="5" id="KW-1185">Reference proteome</keyword>
<dbReference type="EMBL" id="QGGG01000024">
    <property type="protein sequence ID" value="PWJ74155.1"/>
    <property type="molecule type" value="Genomic_DNA"/>
</dbReference>
<feature type="domain" description="Plasmid replication protein C C-terminal" evidence="3">
    <location>
        <begin position="334"/>
        <end position="431"/>
    </location>
</feature>
<evidence type="ECO:0000313" key="5">
    <source>
        <dbReference type="Proteomes" id="UP000245396"/>
    </source>
</evidence>
<sequence length="450" mass="50123">MSNPTGFRAMTPGINNAHTLAEQWGTQTAVQKKRAVLAFNKASSLLGLHAQAIQLMNCLLSFTRDCDWEADSRPLAWPDNQRLMDELNTSLATVKRTLRRLAETGLITFKDSPSGRRVGRRNPHSGRIEVERSYGIDLAPLGIRTPDLEAMAEAQERRQAYTRSLAQQFTRDRKMLTSYIESGLAYDLPGPWRECADELDELAVLRRGRCSTERLEDLSERLAAILERARTAYAAAADKFEDQAARPTPSGTGQAGQKDMNMSPLGFTSEPHIQNTTERQIHDLYRRERRSANAEQLDLISAGSAGEEGLGNKPERGETPEQPTKIEARPIDPPTLMVLCPEFGQWIVSRGRVTWDDIVNAAEKVAKPSLQIPDSTWAAACRMLGRQTAAAAVALIYEKHEDGLIDNPGAYLNGMLSKAEAGQLHLPASLFHWRKPRKERRAPSTPTYRN</sequence>
<dbReference type="OrthoDB" id="7488837at2"/>
<evidence type="ECO:0000313" key="4">
    <source>
        <dbReference type="EMBL" id="PWJ74155.1"/>
    </source>
</evidence>